<evidence type="ECO:0000313" key="1">
    <source>
        <dbReference type="EMBL" id="CBI11391.1"/>
    </source>
</evidence>
<organism evidence="1">
    <name type="scientific">mine drainage metagenome</name>
    <dbReference type="NCBI Taxonomy" id="410659"/>
    <lineage>
        <taxon>unclassified sequences</taxon>
        <taxon>metagenomes</taxon>
        <taxon>ecological metagenomes</taxon>
    </lineage>
</organism>
<dbReference type="EMBL" id="CABR01000139">
    <property type="protein sequence ID" value="CBI11391.1"/>
    <property type="molecule type" value="Genomic_DNA"/>
</dbReference>
<name>E6QVW8_9ZZZZ</name>
<protein>
    <submittedName>
        <fullName evidence="1">Uncharacterized protein</fullName>
    </submittedName>
</protein>
<sequence>MKWKMHDVEIGCEREINRCKPEDEHLLVCEFRLLDDDDNIIFEGRCEDLGKQDQENAFEPLDWGERDSGCTQMEFRHSSTEPWEAL</sequence>
<reference evidence="1" key="1">
    <citation type="submission" date="2009-10" db="EMBL/GenBank/DDBJ databases">
        <title>Diversity of trophic interactions inside an arsenic-rich microbial ecosystem.</title>
        <authorList>
            <person name="Bertin P.N."/>
            <person name="Heinrich-Salmeron A."/>
            <person name="Pelletier E."/>
            <person name="Goulhen-Chollet F."/>
            <person name="Arsene-Ploetze F."/>
            <person name="Gallien S."/>
            <person name="Calteau A."/>
            <person name="Vallenet D."/>
            <person name="Casiot C."/>
            <person name="Chane-Woon-Ming B."/>
            <person name="Giloteaux L."/>
            <person name="Barakat M."/>
            <person name="Bonnefoy V."/>
            <person name="Bruneel O."/>
            <person name="Chandler M."/>
            <person name="Cleiss J."/>
            <person name="Duran R."/>
            <person name="Elbaz-Poulichet F."/>
            <person name="Fonknechten N."/>
            <person name="Lauga B."/>
            <person name="Mornico D."/>
            <person name="Ortet P."/>
            <person name="Schaeffer C."/>
            <person name="Siguier P."/>
            <person name="Alexander Thil Smith A."/>
            <person name="Van Dorsselaer A."/>
            <person name="Weissenbach J."/>
            <person name="Medigue C."/>
            <person name="Le Paslier D."/>
        </authorList>
    </citation>
    <scope>NUCLEOTIDE SEQUENCE</scope>
</reference>
<proteinExistence type="predicted"/>
<accession>E6QVW8</accession>
<comment type="caution">
    <text evidence="1">The sequence shown here is derived from an EMBL/GenBank/DDBJ whole genome shotgun (WGS) entry which is preliminary data.</text>
</comment>
<dbReference type="AlphaFoldDB" id="E6QVW8"/>
<gene>
    <name evidence="1" type="ORF">CARN7_2215</name>
</gene>